<dbReference type="EMBL" id="BX294140">
    <property type="protein sequence ID" value="CAD73796.1"/>
    <property type="molecule type" value="Genomic_DNA"/>
</dbReference>
<dbReference type="KEGG" id="rba:RB4457"/>
<feature type="compositionally biased region" description="Basic residues" evidence="1">
    <location>
        <begin position="1"/>
        <end position="10"/>
    </location>
</feature>
<name>Q7USK0_RHOBA</name>
<accession>Q7USK0</accession>
<dbReference type="AlphaFoldDB" id="Q7USK0"/>
<dbReference type="STRING" id="243090.RB4457"/>
<proteinExistence type="predicted"/>
<evidence type="ECO:0000313" key="3">
    <source>
        <dbReference type="Proteomes" id="UP000001025"/>
    </source>
</evidence>
<evidence type="ECO:0000313" key="2">
    <source>
        <dbReference type="EMBL" id="CAD73796.1"/>
    </source>
</evidence>
<sequence length="98" mass="10947">MAAMRLRKLSSRQDEERQTPDEKSHSLSGLQKQPFRSPAFGPVVRGSDGVCHHSSNAERQLLTCFATNDEQVSDRKGVIGFHPVFCAVTGWQPIRLLI</sequence>
<dbReference type="HOGENOM" id="CLU_2331778_0_0_0"/>
<evidence type="ECO:0000256" key="1">
    <source>
        <dbReference type="SAM" id="MobiDB-lite"/>
    </source>
</evidence>
<feature type="compositionally biased region" description="Basic and acidic residues" evidence="1">
    <location>
        <begin position="11"/>
        <end position="25"/>
    </location>
</feature>
<feature type="region of interest" description="Disordered" evidence="1">
    <location>
        <begin position="1"/>
        <end position="41"/>
    </location>
</feature>
<gene>
    <name evidence="2" type="ordered locus">RB4457</name>
</gene>
<dbReference type="EnsemblBacteria" id="CAD73796">
    <property type="protein sequence ID" value="CAD73796"/>
    <property type="gene ID" value="RB4457"/>
</dbReference>
<dbReference type="InParanoid" id="Q7USK0"/>
<organism evidence="2 3">
    <name type="scientific">Rhodopirellula baltica (strain DSM 10527 / NCIMB 13988 / SH1)</name>
    <dbReference type="NCBI Taxonomy" id="243090"/>
    <lineage>
        <taxon>Bacteria</taxon>
        <taxon>Pseudomonadati</taxon>
        <taxon>Planctomycetota</taxon>
        <taxon>Planctomycetia</taxon>
        <taxon>Pirellulales</taxon>
        <taxon>Pirellulaceae</taxon>
        <taxon>Rhodopirellula</taxon>
    </lineage>
</organism>
<protein>
    <submittedName>
        <fullName evidence="2">Uncharacterized protein</fullName>
    </submittedName>
</protein>
<dbReference type="Proteomes" id="UP000001025">
    <property type="component" value="Chromosome"/>
</dbReference>
<reference evidence="2 3" key="1">
    <citation type="journal article" date="2003" name="Proc. Natl. Acad. Sci. U.S.A.">
        <title>Complete genome sequence of the marine planctomycete Pirellula sp. strain 1.</title>
        <authorList>
            <person name="Gloeckner F.O."/>
            <person name="Kube M."/>
            <person name="Bauer M."/>
            <person name="Teeling H."/>
            <person name="Lombardot T."/>
            <person name="Ludwig W."/>
            <person name="Gade D."/>
            <person name="Beck A."/>
            <person name="Borzym K."/>
            <person name="Heitmann K."/>
            <person name="Rabus R."/>
            <person name="Schlesner H."/>
            <person name="Amann R."/>
            <person name="Reinhardt R."/>
        </authorList>
    </citation>
    <scope>NUCLEOTIDE SEQUENCE [LARGE SCALE GENOMIC DNA]</scope>
    <source>
        <strain evidence="3">DSM 10527 / NCIMB 13988 / SH1</strain>
    </source>
</reference>
<keyword evidence="3" id="KW-1185">Reference proteome</keyword>